<dbReference type="Gene3D" id="3.40.50.300">
    <property type="entry name" value="P-loop containing nucleotide triphosphate hydrolases"/>
    <property type="match status" value="1"/>
</dbReference>
<protein>
    <submittedName>
        <fullName evidence="1">Uncharacterized protein</fullName>
    </submittedName>
</protein>
<dbReference type="RefSeq" id="WP_120760124.1">
    <property type="nucleotide sequence ID" value="NZ_RBAM01000038.1"/>
</dbReference>
<gene>
    <name evidence="1" type="ORF">D7231_34025</name>
</gene>
<proteinExistence type="predicted"/>
<name>A0A3B0AHH7_9ACTN</name>
<dbReference type="OrthoDB" id="3376706at2"/>
<keyword evidence="2" id="KW-1185">Reference proteome</keyword>
<dbReference type="AlphaFoldDB" id="A0A3B0AHH7"/>
<organism evidence="1 2">
    <name type="scientific">Streptomyces klenkii</name>
    <dbReference type="NCBI Taxonomy" id="1420899"/>
    <lineage>
        <taxon>Bacteria</taxon>
        <taxon>Bacillati</taxon>
        <taxon>Actinomycetota</taxon>
        <taxon>Actinomycetes</taxon>
        <taxon>Kitasatosporales</taxon>
        <taxon>Streptomycetaceae</taxon>
        <taxon>Streptomyces</taxon>
    </lineage>
</organism>
<reference evidence="1 2" key="1">
    <citation type="journal article" date="2015" name="Antonie Van Leeuwenhoek">
        <title>Streptomyces klenkii sp. nov., isolated from deep marine sediment.</title>
        <authorList>
            <person name="Veyisoglu A."/>
            <person name="Sahin N."/>
        </authorList>
    </citation>
    <scope>NUCLEOTIDE SEQUENCE [LARGE SCALE GENOMIC DNA]</scope>
    <source>
        <strain evidence="1 2">KCTC 29202</strain>
    </source>
</reference>
<dbReference type="EMBL" id="RBAM01000038">
    <property type="protein sequence ID" value="RKN59694.1"/>
    <property type="molecule type" value="Genomic_DNA"/>
</dbReference>
<dbReference type="Proteomes" id="UP000270343">
    <property type="component" value="Unassembled WGS sequence"/>
</dbReference>
<accession>A0A3B0AHH7</accession>
<evidence type="ECO:0000313" key="1">
    <source>
        <dbReference type="EMBL" id="RKN59694.1"/>
    </source>
</evidence>
<comment type="caution">
    <text evidence="1">The sequence shown here is derived from an EMBL/GenBank/DDBJ whole genome shotgun (WGS) entry which is preliminary data.</text>
</comment>
<sequence>MPVSPRRRSSLLADGWLILHVSAVTRDGEAVLTLGGKGAGKTTTALLLAGEGWGLLANDRVFVRAESDGGTVRVLPWPSAAAIGLGLLDALGLYDQVRSRLMSGDRLHPTQHTRVTDALLKGDRSPLWKPSGTEMKPQFFPDQLTTWLALPLVTEGVAARFLFPHITPNASPARLQDDRPLTDADFFTAASEDRYPDIFDLLPPEAATAPSPTRELLAALPRRVITLGHGVKANAAFLAEAAAG</sequence>
<evidence type="ECO:0000313" key="2">
    <source>
        <dbReference type="Proteomes" id="UP000270343"/>
    </source>
</evidence>
<dbReference type="InterPro" id="IPR027417">
    <property type="entry name" value="P-loop_NTPase"/>
</dbReference>
<dbReference type="SUPFAM" id="SSF53795">
    <property type="entry name" value="PEP carboxykinase-like"/>
    <property type="match status" value="1"/>
</dbReference>